<reference evidence="9 10" key="1">
    <citation type="journal article" date="2016" name="Nat. Commun.">
        <title>Thousands of microbial genomes shed light on interconnected biogeochemical processes in an aquifer system.</title>
        <authorList>
            <person name="Anantharaman K."/>
            <person name="Brown C.T."/>
            <person name="Hug L.A."/>
            <person name="Sharon I."/>
            <person name="Castelle C.J."/>
            <person name="Probst A.J."/>
            <person name="Thomas B.C."/>
            <person name="Singh A."/>
            <person name="Wilkins M.J."/>
            <person name="Karaoz U."/>
            <person name="Brodie E.L."/>
            <person name="Williams K.H."/>
            <person name="Hubbard S.S."/>
            <person name="Banfield J.F."/>
        </authorList>
    </citation>
    <scope>NUCLEOTIDE SEQUENCE [LARGE SCALE GENOMIC DNA]</scope>
    <source>
        <strain evidence="10">RIFCSPLOWO2_12_FULL_64_10</strain>
    </source>
</reference>
<dbReference type="PANTHER" id="PTHR22726">
    <property type="entry name" value="METALLOENDOPEPTIDASE OMA1"/>
    <property type="match status" value="1"/>
</dbReference>
<evidence type="ECO:0000256" key="4">
    <source>
        <dbReference type="ARBA" id="ARBA00022833"/>
    </source>
</evidence>
<dbReference type="GO" id="GO:0046872">
    <property type="term" value="F:metal ion binding"/>
    <property type="evidence" value="ECO:0007669"/>
    <property type="project" value="UniProtKB-KW"/>
</dbReference>
<feature type="domain" description="Peptidase M48" evidence="8">
    <location>
        <begin position="65"/>
        <end position="252"/>
    </location>
</feature>
<evidence type="ECO:0000256" key="7">
    <source>
        <dbReference type="SAM" id="MobiDB-lite"/>
    </source>
</evidence>
<dbReference type="Proteomes" id="UP000178606">
    <property type="component" value="Unassembled WGS sequence"/>
</dbReference>
<evidence type="ECO:0000256" key="5">
    <source>
        <dbReference type="ARBA" id="ARBA00023049"/>
    </source>
</evidence>
<evidence type="ECO:0000259" key="8">
    <source>
        <dbReference type="Pfam" id="PF01435"/>
    </source>
</evidence>
<evidence type="ECO:0000256" key="6">
    <source>
        <dbReference type="RuleBase" id="RU003983"/>
    </source>
</evidence>
<gene>
    <name evidence="9" type="ORF">A3F84_19925</name>
</gene>
<dbReference type="Pfam" id="PF01435">
    <property type="entry name" value="Peptidase_M48"/>
    <property type="match status" value="1"/>
</dbReference>
<evidence type="ECO:0000256" key="3">
    <source>
        <dbReference type="ARBA" id="ARBA00022801"/>
    </source>
</evidence>
<proteinExistence type="inferred from homology"/>
<dbReference type="GO" id="GO:0016020">
    <property type="term" value="C:membrane"/>
    <property type="evidence" value="ECO:0007669"/>
    <property type="project" value="TreeGrafter"/>
</dbReference>
<organism evidence="9 10">
    <name type="scientific">Handelsmanbacteria sp. (strain RIFCSPLOWO2_12_FULL_64_10)</name>
    <dbReference type="NCBI Taxonomy" id="1817868"/>
    <lineage>
        <taxon>Bacteria</taxon>
        <taxon>Candidatus Handelsmaniibacteriota</taxon>
    </lineage>
</organism>
<dbReference type="InterPro" id="IPR051156">
    <property type="entry name" value="Mito/Outer_Membr_Metalloprot"/>
</dbReference>
<keyword evidence="2" id="KW-0479">Metal-binding</keyword>
<keyword evidence="5 6" id="KW-0482">Metalloprotease</keyword>
<feature type="region of interest" description="Disordered" evidence="7">
    <location>
        <begin position="260"/>
        <end position="279"/>
    </location>
</feature>
<keyword evidence="1 6" id="KW-0645">Protease</keyword>
<comment type="cofactor">
    <cofactor evidence="6">
        <name>Zn(2+)</name>
        <dbReference type="ChEBI" id="CHEBI:29105"/>
    </cofactor>
    <text evidence="6">Binds 1 zinc ion per subunit.</text>
</comment>
<comment type="caution">
    <text evidence="9">The sequence shown here is derived from an EMBL/GenBank/DDBJ whole genome shotgun (WGS) entry which is preliminary data.</text>
</comment>
<dbReference type="EMBL" id="MFKF01000073">
    <property type="protein sequence ID" value="OGG55531.1"/>
    <property type="molecule type" value="Genomic_DNA"/>
</dbReference>
<sequence>MRRALFALLAPAIAGCGMFGEAEELFGGSENYDLTESQEYYVGRTVAARTLKQHRLYGGPDHPLQAYVTRVGTAIAVESDRPLTFGGYHFIAIESDEVNAFAAPGGFIFVTTALLREARSEDELAGVLAHEIAHVNLNHPEDVAEAESDKATATSAAKLAASAAATAGADVDPAVVDAFGVAADAVGEMVVNGYSREKEEEADALAARILVRPDVRYDPRGLTSFLARTQHRGGWLGSTHPDPKARIAALERIFATLGPLPATDPARTQAFEDATRELR</sequence>
<evidence type="ECO:0000313" key="9">
    <source>
        <dbReference type="EMBL" id="OGG55531.1"/>
    </source>
</evidence>
<protein>
    <recommendedName>
        <fullName evidence="8">Peptidase M48 domain-containing protein</fullName>
    </recommendedName>
</protein>
<dbReference type="GO" id="GO:0004222">
    <property type="term" value="F:metalloendopeptidase activity"/>
    <property type="evidence" value="ECO:0007669"/>
    <property type="project" value="InterPro"/>
</dbReference>
<dbReference type="GO" id="GO:0051603">
    <property type="term" value="P:proteolysis involved in protein catabolic process"/>
    <property type="evidence" value="ECO:0007669"/>
    <property type="project" value="TreeGrafter"/>
</dbReference>
<evidence type="ECO:0000313" key="10">
    <source>
        <dbReference type="Proteomes" id="UP000178606"/>
    </source>
</evidence>
<keyword evidence="4 6" id="KW-0862">Zinc</keyword>
<dbReference type="PROSITE" id="PS51257">
    <property type="entry name" value="PROKAR_LIPOPROTEIN"/>
    <property type="match status" value="1"/>
</dbReference>
<keyword evidence="3 6" id="KW-0378">Hydrolase</keyword>
<comment type="similarity">
    <text evidence="6">Belongs to the peptidase M48 family.</text>
</comment>
<name>A0A1F6D2K3_HANXR</name>
<accession>A0A1F6D2K3</accession>
<dbReference type="Gene3D" id="3.30.2010.10">
    <property type="entry name" value="Metalloproteases ('zincins'), catalytic domain"/>
    <property type="match status" value="1"/>
</dbReference>
<dbReference type="InterPro" id="IPR001915">
    <property type="entry name" value="Peptidase_M48"/>
</dbReference>
<evidence type="ECO:0000256" key="2">
    <source>
        <dbReference type="ARBA" id="ARBA00022723"/>
    </source>
</evidence>
<dbReference type="AlphaFoldDB" id="A0A1F6D2K3"/>
<dbReference type="PANTHER" id="PTHR22726:SF1">
    <property type="entry name" value="METALLOENDOPEPTIDASE OMA1, MITOCHONDRIAL"/>
    <property type="match status" value="1"/>
</dbReference>
<evidence type="ECO:0000256" key="1">
    <source>
        <dbReference type="ARBA" id="ARBA00022670"/>
    </source>
</evidence>